<dbReference type="InterPro" id="IPR036249">
    <property type="entry name" value="Thioredoxin-like_sf"/>
</dbReference>
<dbReference type="InterPro" id="IPR013766">
    <property type="entry name" value="Thioredoxin_domain"/>
</dbReference>
<feature type="domain" description="Thioredoxin" evidence="1">
    <location>
        <begin position="20"/>
        <end position="172"/>
    </location>
</feature>
<organism evidence="2 3">
    <name type="scientific">Glycomyces mayteni</name>
    <dbReference type="NCBI Taxonomy" id="543887"/>
    <lineage>
        <taxon>Bacteria</taxon>
        <taxon>Bacillati</taxon>
        <taxon>Actinomycetota</taxon>
        <taxon>Actinomycetes</taxon>
        <taxon>Glycomycetales</taxon>
        <taxon>Glycomycetaceae</taxon>
        <taxon>Glycomyces</taxon>
    </lineage>
</organism>
<dbReference type="SUPFAM" id="SSF52833">
    <property type="entry name" value="Thioredoxin-like"/>
    <property type="match status" value="1"/>
</dbReference>
<dbReference type="Pfam" id="PF00578">
    <property type="entry name" value="AhpC-TSA"/>
    <property type="match status" value="1"/>
</dbReference>
<gene>
    <name evidence="2" type="ORF">ACFQS3_15380</name>
</gene>
<sequence>METTVYLWSAIPVALNSSMVPLGTAAPDFSLPDLDGEVRSLESFTAPALLVAFACNHCPYVRHIEQTFGSFTAGQADLDTVAICANDTASHPEDGPAGLAEQVARAQWTFPYLVDESQEVARAYRAVCTPDFFLYGPDRKLAYRGAFDGSTPGNGVPVTGEYLASAIERVRKGEPVPEPHYPSMGCGIKWR</sequence>
<proteinExistence type="predicted"/>
<dbReference type="EMBL" id="JBHSYS010000003">
    <property type="protein sequence ID" value="MFC6958584.1"/>
    <property type="molecule type" value="Genomic_DNA"/>
</dbReference>
<name>A0ABW2D8Q1_9ACTN</name>
<reference evidence="3" key="1">
    <citation type="journal article" date="2019" name="Int. J. Syst. Evol. Microbiol.">
        <title>The Global Catalogue of Microorganisms (GCM) 10K type strain sequencing project: providing services to taxonomists for standard genome sequencing and annotation.</title>
        <authorList>
            <consortium name="The Broad Institute Genomics Platform"/>
            <consortium name="The Broad Institute Genome Sequencing Center for Infectious Disease"/>
            <person name="Wu L."/>
            <person name="Ma J."/>
        </authorList>
    </citation>
    <scope>NUCLEOTIDE SEQUENCE [LARGE SCALE GENOMIC DNA]</scope>
    <source>
        <strain evidence="3">KACC 12634</strain>
    </source>
</reference>
<protein>
    <submittedName>
        <fullName evidence="2">Thioredoxin family protein</fullName>
    </submittedName>
</protein>
<evidence type="ECO:0000259" key="1">
    <source>
        <dbReference type="PROSITE" id="PS51352"/>
    </source>
</evidence>
<dbReference type="PANTHER" id="PTHR43640">
    <property type="entry name" value="OS07G0260300 PROTEIN"/>
    <property type="match status" value="1"/>
</dbReference>
<dbReference type="InterPro" id="IPR000866">
    <property type="entry name" value="AhpC/TSA"/>
</dbReference>
<dbReference type="Proteomes" id="UP001596470">
    <property type="component" value="Unassembled WGS sequence"/>
</dbReference>
<dbReference type="CDD" id="cd02969">
    <property type="entry name" value="PRX_like1"/>
    <property type="match status" value="1"/>
</dbReference>
<dbReference type="InterPro" id="IPR047262">
    <property type="entry name" value="PRX-like1"/>
</dbReference>
<dbReference type="PANTHER" id="PTHR43640:SF1">
    <property type="entry name" value="THIOREDOXIN-DEPENDENT PEROXIREDOXIN"/>
    <property type="match status" value="1"/>
</dbReference>
<comment type="caution">
    <text evidence="2">The sequence shown here is derived from an EMBL/GenBank/DDBJ whole genome shotgun (WGS) entry which is preliminary data.</text>
</comment>
<dbReference type="Gene3D" id="3.40.30.10">
    <property type="entry name" value="Glutaredoxin"/>
    <property type="match status" value="1"/>
</dbReference>
<dbReference type="RefSeq" id="WP_382351786.1">
    <property type="nucleotide sequence ID" value="NZ_JBHMBP010000003.1"/>
</dbReference>
<evidence type="ECO:0000313" key="3">
    <source>
        <dbReference type="Proteomes" id="UP001596470"/>
    </source>
</evidence>
<keyword evidence="3" id="KW-1185">Reference proteome</keyword>
<evidence type="ECO:0000313" key="2">
    <source>
        <dbReference type="EMBL" id="MFC6958584.1"/>
    </source>
</evidence>
<accession>A0ABW2D8Q1</accession>
<dbReference type="PROSITE" id="PS51352">
    <property type="entry name" value="THIOREDOXIN_2"/>
    <property type="match status" value="1"/>
</dbReference>